<dbReference type="Pfam" id="PF22022">
    <property type="entry name" value="Phage_int_M"/>
    <property type="match status" value="1"/>
</dbReference>
<name>A0A2A4Z1Y1_9PROT</name>
<dbReference type="PROSITE" id="PS51898">
    <property type="entry name" value="TYR_RECOMBINASE"/>
    <property type="match status" value="1"/>
</dbReference>
<reference evidence="6" key="2">
    <citation type="journal article" date="2018" name="ISME J.">
        <title>A dynamic microbial community with high functional redundancy inhabits the cold, oxic subseafloor aquifer.</title>
        <authorList>
            <person name="Tully B.J."/>
            <person name="Wheat C.G."/>
            <person name="Glazer B.T."/>
            <person name="Huber J.A."/>
        </authorList>
    </citation>
    <scope>NUCLEOTIDE SEQUENCE</scope>
    <source>
        <strain evidence="6">NORP83</strain>
    </source>
</reference>
<reference key="1">
    <citation type="submission" date="2017-08" db="EMBL/GenBank/DDBJ databases">
        <title>A dynamic microbial community with high functional redundancy inhabits the cold, oxic subseafloor aquifer.</title>
        <authorList>
            <person name="Tully B.J."/>
            <person name="Wheat C.G."/>
            <person name="Glazer B.T."/>
            <person name="Huber J.A."/>
        </authorList>
    </citation>
    <scope>NUCLEOTIDE SEQUENCE [LARGE SCALE GENOMIC DNA]</scope>
</reference>
<dbReference type="InterPro" id="IPR053876">
    <property type="entry name" value="Phage_int_M"/>
</dbReference>
<dbReference type="InterPro" id="IPR050808">
    <property type="entry name" value="Phage_Integrase"/>
</dbReference>
<dbReference type="GO" id="GO:0003677">
    <property type="term" value="F:DNA binding"/>
    <property type="evidence" value="ECO:0007669"/>
    <property type="project" value="UniProtKB-KW"/>
</dbReference>
<dbReference type="GO" id="GO:0006310">
    <property type="term" value="P:DNA recombination"/>
    <property type="evidence" value="ECO:0007669"/>
    <property type="project" value="UniProtKB-KW"/>
</dbReference>
<keyword evidence="4" id="KW-0233">DNA recombination</keyword>
<dbReference type="Gene3D" id="1.10.150.130">
    <property type="match status" value="1"/>
</dbReference>
<protein>
    <submittedName>
        <fullName evidence="6">Integrase</fullName>
    </submittedName>
</protein>
<evidence type="ECO:0000256" key="2">
    <source>
        <dbReference type="ARBA" id="ARBA00022908"/>
    </source>
</evidence>
<dbReference type="EMBL" id="NVUS01000011">
    <property type="protein sequence ID" value="PCJ00578.1"/>
    <property type="molecule type" value="Genomic_DNA"/>
</dbReference>
<accession>A0A2A4Z1Y1</accession>
<comment type="caution">
    <text evidence="6">The sequence shown here is derived from an EMBL/GenBank/DDBJ whole genome shotgun (WGS) entry which is preliminary data.</text>
</comment>
<sequence length="418" mass="48583">MLSDRFLKNLKPKNKAFKVSDRDGMYVFVSKAGLISFRLDYRLNGRRETVTLGKYGRDGISLLKAREACMDAKRTVREGRSPALEKQREKNHYKDTLKFGEWADHWLREAHMADSTKAMRTSILKRDILLPFKKRLLSEITGDDLRTLCLRVKDRGAPATAIHIRDIIKQIFVFANQRGQRLPNPADEVLPSSIAKSYSRDRALTPVEIRLFYHMLENINADHVLKLGLKLLLLTMKRKSEVTNARWTEVDFETAKWTIPKERMKTRSDHVVYLSRQVIDIMVALKTCSAGSEFLFPSRYDPSQTISKATFNRITKATIERAKKEELPLEHFTVHDLRRTGSTLLNELGFNSKWIDKCMAHEDNRSSHAVYNKAQYAEPRRHMMQEWADMIDAWVQGERRRPKLLPDEMSIYEADSLL</sequence>
<proteinExistence type="inferred from homology"/>
<dbReference type="PANTHER" id="PTHR30629:SF2">
    <property type="entry name" value="PROPHAGE INTEGRASE INTS-RELATED"/>
    <property type="match status" value="1"/>
</dbReference>
<evidence type="ECO:0000256" key="3">
    <source>
        <dbReference type="ARBA" id="ARBA00023125"/>
    </source>
</evidence>
<dbReference type="GO" id="GO:0015074">
    <property type="term" value="P:DNA integration"/>
    <property type="evidence" value="ECO:0007669"/>
    <property type="project" value="UniProtKB-KW"/>
</dbReference>
<evidence type="ECO:0000313" key="6">
    <source>
        <dbReference type="EMBL" id="PCJ00578.1"/>
    </source>
</evidence>
<gene>
    <name evidence="6" type="ORF">COB13_09745</name>
</gene>
<dbReference type="PANTHER" id="PTHR30629">
    <property type="entry name" value="PROPHAGE INTEGRASE"/>
    <property type="match status" value="1"/>
</dbReference>
<dbReference type="Pfam" id="PF13356">
    <property type="entry name" value="Arm-DNA-bind_3"/>
    <property type="match status" value="1"/>
</dbReference>
<dbReference type="InterPro" id="IPR025166">
    <property type="entry name" value="Integrase_DNA_bind_dom"/>
</dbReference>
<dbReference type="InterPro" id="IPR013762">
    <property type="entry name" value="Integrase-like_cat_sf"/>
</dbReference>
<dbReference type="Gene3D" id="1.10.443.10">
    <property type="entry name" value="Intergrase catalytic core"/>
    <property type="match status" value="1"/>
</dbReference>
<dbReference type="InterPro" id="IPR002104">
    <property type="entry name" value="Integrase_catalytic"/>
</dbReference>
<evidence type="ECO:0000259" key="5">
    <source>
        <dbReference type="PROSITE" id="PS51898"/>
    </source>
</evidence>
<dbReference type="AlphaFoldDB" id="A0A2A4Z1Y1"/>
<dbReference type="InterPro" id="IPR011010">
    <property type="entry name" value="DNA_brk_join_enz"/>
</dbReference>
<dbReference type="Pfam" id="PF00589">
    <property type="entry name" value="Phage_integrase"/>
    <property type="match status" value="1"/>
</dbReference>
<evidence type="ECO:0000256" key="1">
    <source>
        <dbReference type="ARBA" id="ARBA00008857"/>
    </source>
</evidence>
<dbReference type="CDD" id="cd00801">
    <property type="entry name" value="INT_P4_C"/>
    <property type="match status" value="1"/>
</dbReference>
<keyword evidence="2" id="KW-0229">DNA integration</keyword>
<feature type="domain" description="Tyr recombinase" evidence="5">
    <location>
        <begin position="199"/>
        <end position="384"/>
    </location>
</feature>
<dbReference type="SUPFAM" id="SSF56349">
    <property type="entry name" value="DNA breaking-rejoining enzymes"/>
    <property type="match status" value="1"/>
</dbReference>
<keyword evidence="3" id="KW-0238">DNA-binding</keyword>
<dbReference type="Gene3D" id="3.30.160.390">
    <property type="entry name" value="Integrase, DNA-binding domain"/>
    <property type="match status" value="1"/>
</dbReference>
<organism evidence="6">
    <name type="scientific">OCS116 cluster bacterium</name>
    <dbReference type="NCBI Taxonomy" id="2030921"/>
    <lineage>
        <taxon>Bacteria</taxon>
        <taxon>Pseudomonadati</taxon>
        <taxon>Pseudomonadota</taxon>
        <taxon>Alphaproteobacteria</taxon>
        <taxon>OCS116 cluster</taxon>
    </lineage>
</organism>
<dbReference type="InterPro" id="IPR010998">
    <property type="entry name" value="Integrase_recombinase_N"/>
</dbReference>
<dbReference type="InterPro" id="IPR038488">
    <property type="entry name" value="Integrase_DNA-bd_sf"/>
</dbReference>
<comment type="similarity">
    <text evidence="1">Belongs to the 'phage' integrase family.</text>
</comment>
<evidence type="ECO:0000256" key="4">
    <source>
        <dbReference type="ARBA" id="ARBA00023172"/>
    </source>
</evidence>